<accession>A0A9P9E3Z1</accession>
<comment type="similarity">
    <text evidence="3">Belongs to the metallo-dependent hydrolases superfamily.</text>
</comment>
<dbReference type="GO" id="GO:0005829">
    <property type="term" value="C:cytosol"/>
    <property type="evidence" value="ECO:0007669"/>
    <property type="project" value="TreeGrafter"/>
</dbReference>
<dbReference type="EMBL" id="JAGMWT010000004">
    <property type="protein sequence ID" value="KAH7130618.1"/>
    <property type="molecule type" value="Genomic_DNA"/>
</dbReference>
<keyword evidence="1 3" id="KW-0210">Decarboxylase</keyword>
<dbReference type="PANTHER" id="PTHR21240:SF30">
    <property type="entry name" value="AMIDOHYDROLASE-RELATED DOMAIN-CONTAINING PROTEIN-RELATED"/>
    <property type="match status" value="1"/>
</dbReference>
<sequence>MTFLISTSEFYLSPDPLTTRDPSTQPALNLISHNILTKLKNIGPARIRDLRRPHDTNLQILSHIPVDVSPSTCRRLNDTLASQIHFHPDRFAALALLSTWDPKEAAAELVRCVARKKCVGGMLVFGAEGMQGMQGNGKVWDREMDAVWSVAERFNVPVALRVMFPTRGQVNTQYESFFPPNSPVLHSLVTNLHSAHTASPFQVLALYTAGIFDRFPKLKILLSSNGHSIPTLLPKISALLQANPSIPPG</sequence>
<dbReference type="Gene3D" id="3.20.20.140">
    <property type="entry name" value="Metal-dependent hydrolases"/>
    <property type="match status" value="1"/>
</dbReference>
<protein>
    <recommendedName>
        <fullName evidence="4">Amidohydrolase-related domain-containing protein</fullName>
    </recommendedName>
</protein>
<dbReference type="Proteomes" id="UP000700596">
    <property type="component" value="Unassembled WGS sequence"/>
</dbReference>
<comment type="caution">
    <text evidence="5">The sequence shown here is derived from an EMBL/GenBank/DDBJ whole genome shotgun (WGS) entry which is preliminary data.</text>
</comment>
<keyword evidence="6" id="KW-1185">Reference proteome</keyword>
<dbReference type="Pfam" id="PF04909">
    <property type="entry name" value="Amidohydro_2"/>
    <property type="match status" value="1"/>
</dbReference>
<evidence type="ECO:0000256" key="3">
    <source>
        <dbReference type="RuleBase" id="RU366045"/>
    </source>
</evidence>
<organism evidence="5 6">
    <name type="scientific">Dendryphion nanum</name>
    <dbReference type="NCBI Taxonomy" id="256645"/>
    <lineage>
        <taxon>Eukaryota</taxon>
        <taxon>Fungi</taxon>
        <taxon>Dikarya</taxon>
        <taxon>Ascomycota</taxon>
        <taxon>Pezizomycotina</taxon>
        <taxon>Dothideomycetes</taxon>
        <taxon>Pleosporomycetidae</taxon>
        <taxon>Pleosporales</taxon>
        <taxon>Torulaceae</taxon>
        <taxon>Dendryphion</taxon>
    </lineage>
</organism>
<dbReference type="OrthoDB" id="432010at2759"/>
<dbReference type="InterPro" id="IPR006680">
    <property type="entry name" value="Amidohydro-rel"/>
</dbReference>
<evidence type="ECO:0000256" key="1">
    <source>
        <dbReference type="ARBA" id="ARBA00022793"/>
    </source>
</evidence>
<reference evidence="5" key="1">
    <citation type="journal article" date="2021" name="Nat. Commun.">
        <title>Genetic determinants of endophytism in the Arabidopsis root mycobiome.</title>
        <authorList>
            <person name="Mesny F."/>
            <person name="Miyauchi S."/>
            <person name="Thiergart T."/>
            <person name="Pickel B."/>
            <person name="Atanasova L."/>
            <person name="Karlsson M."/>
            <person name="Huettel B."/>
            <person name="Barry K.W."/>
            <person name="Haridas S."/>
            <person name="Chen C."/>
            <person name="Bauer D."/>
            <person name="Andreopoulos W."/>
            <person name="Pangilinan J."/>
            <person name="LaButti K."/>
            <person name="Riley R."/>
            <person name="Lipzen A."/>
            <person name="Clum A."/>
            <person name="Drula E."/>
            <person name="Henrissat B."/>
            <person name="Kohler A."/>
            <person name="Grigoriev I.V."/>
            <person name="Martin F.M."/>
            <person name="Hacquard S."/>
        </authorList>
    </citation>
    <scope>NUCLEOTIDE SEQUENCE</scope>
    <source>
        <strain evidence="5">MPI-CAGE-CH-0243</strain>
    </source>
</reference>
<evidence type="ECO:0000313" key="5">
    <source>
        <dbReference type="EMBL" id="KAH7130618.1"/>
    </source>
</evidence>
<dbReference type="InterPro" id="IPR032466">
    <property type="entry name" value="Metal_Hydrolase"/>
</dbReference>
<dbReference type="GO" id="GO:0016787">
    <property type="term" value="F:hydrolase activity"/>
    <property type="evidence" value="ECO:0007669"/>
    <property type="project" value="InterPro"/>
</dbReference>
<keyword evidence="2 3" id="KW-0456">Lyase</keyword>
<dbReference type="GO" id="GO:0019748">
    <property type="term" value="P:secondary metabolic process"/>
    <property type="evidence" value="ECO:0007669"/>
    <property type="project" value="TreeGrafter"/>
</dbReference>
<evidence type="ECO:0000259" key="4">
    <source>
        <dbReference type="Pfam" id="PF04909"/>
    </source>
</evidence>
<dbReference type="SUPFAM" id="SSF51556">
    <property type="entry name" value="Metallo-dependent hydrolases"/>
    <property type="match status" value="1"/>
</dbReference>
<dbReference type="PANTHER" id="PTHR21240">
    <property type="entry name" value="2-AMINO-3-CARBOXYLMUCONATE-6-SEMIALDEHYDE DECARBOXYLASE"/>
    <property type="match status" value="1"/>
</dbReference>
<dbReference type="GO" id="GO:0016831">
    <property type="term" value="F:carboxy-lyase activity"/>
    <property type="evidence" value="ECO:0007669"/>
    <property type="project" value="UniProtKB-KW"/>
</dbReference>
<evidence type="ECO:0000313" key="6">
    <source>
        <dbReference type="Proteomes" id="UP000700596"/>
    </source>
</evidence>
<dbReference type="AlphaFoldDB" id="A0A9P9E3Z1"/>
<gene>
    <name evidence="5" type="ORF">B0J11DRAFT_256900</name>
</gene>
<feature type="domain" description="Amidohydrolase-related" evidence="4">
    <location>
        <begin position="67"/>
        <end position="223"/>
    </location>
</feature>
<proteinExistence type="inferred from homology"/>
<evidence type="ECO:0000256" key="2">
    <source>
        <dbReference type="ARBA" id="ARBA00023239"/>
    </source>
</evidence>
<name>A0A9P9E3Z1_9PLEO</name>
<dbReference type="InterPro" id="IPR032465">
    <property type="entry name" value="ACMSD"/>
</dbReference>